<protein>
    <recommendedName>
        <fullName evidence="7">Ankyrin repeat protein</fullName>
    </recommendedName>
</protein>
<reference evidence="5 6" key="1">
    <citation type="submission" date="2020-02" db="EMBL/GenBank/DDBJ databases">
        <title>Identification and distribution of gene clusters putatively required for synthesis of sphingolipid metabolism inhibitors in phylogenetically diverse species of the filamentous fungus Fusarium.</title>
        <authorList>
            <person name="Kim H.-S."/>
            <person name="Busman M."/>
            <person name="Brown D.W."/>
            <person name="Divon H."/>
            <person name="Uhlig S."/>
            <person name="Proctor R.H."/>
        </authorList>
    </citation>
    <scope>NUCLEOTIDE SEQUENCE [LARGE SCALE GENOMIC DNA]</scope>
    <source>
        <strain evidence="5 6">NRRL 2903</strain>
    </source>
</reference>
<accession>A0AAN5Z3M8</accession>
<feature type="region of interest" description="Disordered" evidence="4">
    <location>
        <begin position="442"/>
        <end position="496"/>
    </location>
</feature>
<proteinExistence type="predicted"/>
<evidence type="ECO:0000256" key="4">
    <source>
        <dbReference type="SAM" id="MobiDB-lite"/>
    </source>
</evidence>
<evidence type="ECO:0000256" key="1">
    <source>
        <dbReference type="ARBA" id="ARBA00022737"/>
    </source>
</evidence>
<comment type="caution">
    <text evidence="5">The sequence shown here is derived from an EMBL/GenBank/DDBJ whole genome shotgun (WGS) entry which is preliminary data.</text>
</comment>
<dbReference type="SUPFAM" id="SSF48403">
    <property type="entry name" value="Ankyrin repeat"/>
    <property type="match status" value="1"/>
</dbReference>
<dbReference type="Gene3D" id="1.25.40.20">
    <property type="entry name" value="Ankyrin repeat-containing domain"/>
    <property type="match status" value="2"/>
</dbReference>
<dbReference type="AlphaFoldDB" id="A0AAN5Z3M8"/>
<evidence type="ECO:0000313" key="5">
    <source>
        <dbReference type="EMBL" id="KAF5232046.1"/>
    </source>
</evidence>
<dbReference type="Pfam" id="PF00023">
    <property type="entry name" value="Ank"/>
    <property type="match status" value="1"/>
</dbReference>
<dbReference type="InterPro" id="IPR002110">
    <property type="entry name" value="Ankyrin_rpt"/>
</dbReference>
<dbReference type="PANTHER" id="PTHR24173:SF74">
    <property type="entry name" value="ANKYRIN REPEAT DOMAIN-CONTAINING PROTEIN 16"/>
    <property type="match status" value="1"/>
</dbReference>
<dbReference type="SMART" id="SM00248">
    <property type="entry name" value="ANK"/>
    <property type="match status" value="3"/>
</dbReference>
<dbReference type="InterPro" id="IPR036770">
    <property type="entry name" value="Ankyrin_rpt-contain_sf"/>
</dbReference>
<feature type="compositionally biased region" description="Basic and acidic residues" evidence="4">
    <location>
        <begin position="487"/>
        <end position="496"/>
    </location>
</feature>
<dbReference type="EMBL" id="JAAMOD010000295">
    <property type="protein sequence ID" value="KAF5232046.1"/>
    <property type="molecule type" value="Genomic_DNA"/>
</dbReference>
<organism evidence="5 6">
    <name type="scientific">Fusarium austroamericanum</name>
    <dbReference type="NCBI Taxonomy" id="282268"/>
    <lineage>
        <taxon>Eukaryota</taxon>
        <taxon>Fungi</taxon>
        <taxon>Dikarya</taxon>
        <taxon>Ascomycota</taxon>
        <taxon>Pezizomycotina</taxon>
        <taxon>Sordariomycetes</taxon>
        <taxon>Hypocreomycetidae</taxon>
        <taxon>Hypocreales</taxon>
        <taxon>Nectriaceae</taxon>
        <taxon>Fusarium</taxon>
    </lineage>
</organism>
<name>A0AAN5Z3M8_FUSAU</name>
<dbReference type="Proteomes" id="UP000537989">
    <property type="component" value="Unassembled WGS sequence"/>
</dbReference>
<sequence>MLIHNGGRVNILDEDGLSPLSFILSDEHNTLPEPACIAIDWLLQNDVKWYDKSQFSSSALPSRTTPLVRAALSTRVDFIRSLQTKVALEFRDALSGVSAKSRGALHDHEAYQRVCLEALRYLCEQPLITRLHQKGAHGEAFDLSQLLDLYLSMSQLSGSSVLKYITEERAFDLLESLGSSFPWPADDIRPVLNAAKTRDFDAIRALFQKGTKFEVTDQNGRNLFYHAVADCWSLADLQAICSDHRHIVDLRAMVNDKCGSGGSNSLDLAVCTGSFDLADFFIQLGADTSSAHLFLDDIPGPKAELSILDLDPETKDPFDGVMTTFEMLFEHYSQNAQALLQAPNTIGNTALHYAAASGNLRGVERLIADLDVNINARALHGATPWDYAQSIVSLILKGKEKLKESLSWSEGREVGDGKFLAPGISDEEGKAVLDFFASLDLGPPRSEEGRQQVQSKTDCGESGSTKHTSPSTDLEYASNIRPSTSVPHEHRLGSSPLDLEKDKSVIEDLHLEDAELYLQIAIVRYLRNAGGLSTAELENDHPLERPEPGTAQWEKLQKFKTLAPSDLFDDDGELRRPTKIRCYNCY</sequence>
<keyword evidence="2 3" id="KW-0040">ANK repeat</keyword>
<gene>
    <name evidence="5" type="ORF">FAUST_8908</name>
</gene>
<evidence type="ECO:0000256" key="2">
    <source>
        <dbReference type="ARBA" id="ARBA00023043"/>
    </source>
</evidence>
<feature type="compositionally biased region" description="Polar residues" evidence="4">
    <location>
        <begin position="451"/>
        <end position="472"/>
    </location>
</feature>
<evidence type="ECO:0000256" key="3">
    <source>
        <dbReference type="PROSITE-ProRule" id="PRU00023"/>
    </source>
</evidence>
<evidence type="ECO:0008006" key="7">
    <source>
        <dbReference type="Google" id="ProtNLM"/>
    </source>
</evidence>
<dbReference type="PROSITE" id="PS50297">
    <property type="entry name" value="ANK_REP_REGION"/>
    <property type="match status" value="1"/>
</dbReference>
<dbReference type="PANTHER" id="PTHR24173">
    <property type="entry name" value="ANKYRIN REPEAT CONTAINING"/>
    <property type="match status" value="1"/>
</dbReference>
<keyword evidence="6" id="KW-1185">Reference proteome</keyword>
<evidence type="ECO:0000313" key="6">
    <source>
        <dbReference type="Proteomes" id="UP000537989"/>
    </source>
</evidence>
<dbReference type="PROSITE" id="PS50088">
    <property type="entry name" value="ANK_REPEAT"/>
    <property type="match status" value="1"/>
</dbReference>
<feature type="repeat" description="ANK" evidence="3">
    <location>
        <begin position="346"/>
        <end position="379"/>
    </location>
</feature>
<keyword evidence="1" id="KW-0677">Repeat</keyword>